<dbReference type="Proteomes" id="UP000276133">
    <property type="component" value="Unassembled WGS sequence"/>
</dbReference>
<dbReference type="AlphaFoldDB" id="A0A3M7QK67"/>
<dbReference type="EMBL" id="REGN01005892">
    <property type="protein sequence ID" value="RNA11673.1"/>
    <property type="molecule type" value="Genomic_DNA"/>
</dbReference>
<name>A0A3M7QK67_BRAPC</name>
<gene>
    <name evidence="1" type="ORF">BpHYR1_048541</name>
</gene>
<sequence length="94" mass="10784">MQARMILRLLIVRHYNHISGTISYPDAYRLCIKRATPPPTESVLSFLTIELKPSFINGKNMSIIAGIKIIQFIPLKTQLVYFYIRAGIYSKLNV</sequence>
<organism evidence="1 2">
    <name type="scientific">Brachionus plicatilis</name>
    <name type="common">Marine rotifer</name>
    <name type="synonym">Brachionus muelleri</name>
    <dbReference type="NCBI Taxonomy" id="10195"/>
    <lineage>
        <taxon>Eukaryota</taxon>
        <taxon>Metazoa</taxon>
        <taxon>Spiralia</taxon>
        <taxon>Gnathifera</taxon>
        <taxon>Rotifera</taxon>
        <taxon>Eurotatoria</taxon>
        <taxon>Monogononta</taxon>
        <taxon>Pseudotrocha</taxon>
        <taxon>Ploima</taxon>
        <taxon>Brachionidae</taxon>
        <taxon>Brachionus</taxon>
    </lineage>
</organism>
<proteinExistence type="predicted"/>
<evidence type="ECO:0000313" key="2">
    <source>
        <dbReference type="Proteomes" id="UP000276133"/>
    </source>
</evidence>
<evidence type="ECO:0000313" key="1">
    <source>
        <dbReference type="EMBL" id="RNA11673.1"/>
    </source>
</evidence>
<comment type="caution">
    <text evidence="1">The sequence shown here is derived from an EMBL/GenBank/DDBJ whole genome shotgun (WGS) entry which is preliminary data.</text>
</comment>
<protein>
    <submittedName>
        <fullName evidence="1">Uncharacterized protein</fullName>
    </submittedName>
</protein>
<accession>A0A3M7QK67</accession>
<keyword evidence="2" id="KW-1185">Reference proteome</keyword>
<reference evidence="1 2" key="1">
    <citation type="journal article" date="2018" name="Sci. Rep.">
        <title>Genomic signatures of local adaptation to the degree of environmental predictability in rotifers.</title>
        <authorList>
            <person name="Franch-Gras L."/>
            <person name="Hahn C."/>
            <person name="Garcia-Roger E.M."/>
            <person name="Carmona M.J."/>
            <person name="Serra M."/>
            <person name="Gomez A."/>
        </authorList>
    </citation>
    <scope>NUCLEOTIDE SEQUENCE [LARGE SCALE GENOMIC DNA]</scope>
    <source>
        <strain evidence="1">HYR1</strain>
    </source>
</reference>